<evidence type="ECO:0000313" key="4">
    <source>
        <dbReference type="Proteomes" id="UP000235050"/>
    </source>
</evidence>
<dbReference type="Pfam" id="PF13635">
    <property type="entry name" value="DUF4143"/>
    <property type="match status" value="1"/>
</dbReference>
<comment type="caution">
    <text evidence="3">The sequence shown here is derived from an EMBL/GenBank/DDBJ whole genome shotgun (WGS) entry which is preliminary data.</text>
</comment>
<feature type="domain" description="DUF4143" evidence="2">
    <location>
        <begin position="198"/>
        <end position="353"/>
    </location>
</feature>
<gene>
    <name evidence="3" type="ORF">Uis1B_0404</name>
</gene>
<sequence>MEPLPRSTYLQRIIERKHNGLVKVITGIRRCGKSYLLFNLFRQHLRDSGVPENHIIAIALDDRANKALRDPDACYRYVRNLITDDGQYYVLLDEVQLMDEFEDVLNGFLHMSNVDTYVTGSNSHFLSTDIITEFRGRGDEIRVHPLSFTEYYAAVGGDWTDAWNDYMTFGGLPQILMQPNEAAKTNYLDRLITEIYLRDIIDHNRIRNEAGFNELVDILASGIGSLTNPTRLEHTFTSAAKLKLSQPTIVKFISYLEDAFLIEKAQRYDIKGRRHIGALSKYYFEDVGLRNARLNFRQQEETHIMENVIYNELRLRGYSVDVGIVDLPRTSKEHSPRRVEIDFVANLGSNRYYLQSAFALPDADKREQELRPLLNIGDSFRKIIVTGGNTKVSHDENGITTMGLKQFLLDDNSLNL</sequence>
<dbReference type="PANTHER" id="PTHR33295:SF18">
    <property type="entry name" value="AAA+ ATPASE DOMAIN-CONTAINING PROTEIN"/>
    <property type="match status" value="1"/>
</dbReference>
<dbReference type="PANTHER" id="PTHR33295">
    <property type="entry name" value="ATPASE"/>
    <property type="match status" value="1"/>
</dbReference>
<dbReference type="SUPFAM" id="SSF52540">
    <property type="entry name" value="P-loop containing nucleoside triphosphate hydrolases"/>
    <property type="match status" value="1"/>
</dbReference>
<protein>
    <submittedName>
        <fullName evidence="3">ATPase AAA</fullName>
    </submittedName>
</protein>
<dbReference type="Pfam" id="PF13173">
    <property type="entry name" value="AAA_14"/>
    <property type="match status" value="1"/>
</dbReference>
<evidence type="ECO:0000259" key="2">
    <source>
        <dbReference type="Pfam" id="PF13635"/>
    </source>
</evidence>
<proteinExistence type="predicted"/>
<keyword evidence="4" id="KW-1185">Reference proteome</keyword>
<accession>A0A2N5JCC6</accession>
<dbReference type="InterPro" id="IPR025420">
    <property type="entry name" value="DUF4143"/>
</dbReference>
<dbReference type="OrthoDB" id="9801684at2"/>
<reference evidence="3 4" key="1">
    <citation type="submission" date="2017-07" db="EMBL/GenBank/DDBJ databases">
        <title>Bifidobacterium novel species.</title>
        <authorList>
            <person name="Lugli G.A."/>
            <person name="Milani C."/>
            <person name="Duranti S."/>
            <person name="Mangifesta M."/>
        </authorList>
    </citation>
    <scope>NUCLEOTIDE SEQUENCE [LARGE SCALE GENOMIC DNA]</scope>
    <source>
        <strain evidence="4">Uis1B</strain>
    </source>
</reference>
<dbReference type="Proteomes" id="UP000235050">
    <property type="component" value="Unassembled WGS sequence"/>
</dbReference>
<evidence type="ECO:0000313" key="3">
    <source>
        <dbReference type="EMBL" id="PLS31865.1"/>
    </source>
</evidence>
<evidence type="ECO:0000259" key="1">
    <source>
        <dbReference type="Pfam" id="PF13173"/>
    </source>
</evidence>
<organism evidence="3 4">
    <name type="scientific">Bifidobacterium margollesii</name>
    <dbReference type="NCBI Taxonomy" id="2020964"/>
    <lineage>
        <taxon>Bacteria</taxon>
        <taxon>Bacillati</taxon>
        <taxon>Actinomycetota</taxon>
        <taxon>Actinomycetes</taxon>
        <taxon>Bifidobacteriales</taxon>
        <taxon>Bifidobacteriaceae</taxon>
        <taxon>Bifidobacterium</taxon>
    </lineage>
</organism>
<dbReference type="InterPro" id="IPR027417">
    <property type="entry name" value="P-loop_NTPase"/>
</dbReference>
<name>A0A2N5JCC6_9BIFI</name>
<dbReference type="EMBL" id="NMWU01000005">
    <property type="protein sequence ID" value="PLS31865.1"/>
    <property type="molecule type" value="Genomic_DNA"/>
</dbReference>
<feature type="domain" description="AAA" evidence="1">
    <location>
        <begin position="22"/>
        <end position="151"/>
    </location>
</feature>
<dbReference type="InterPro" id="IPR041682">
    <property type="entry name" value="AAA_14"/>
</dbReference>
<dbReference type="AlphaFoldDB" id="A0A2N5JCC6"/>